<proteinExistence type="predicted"/>
<feature type="region of interest" description="Disordered" evidence="1">
    <location>
        <begin position="40"/>
        <end position="61"/>
    </location>
</feature>
<keyword evidence="3" id="KW-1185">Reference proteome</keyword>
<dbReference type="Proteomes" id="UP001370490">
    <property type="component" value="Unassembled WGS sequence"/>
</dbReference>
<organism evidence="2 3">
    <name type="scientific">Dillenia turbinata</name>
    <dbReference type="NCBI Taxonomy" id="194707"/>
    <lineage>
        <taxon>Eukaryota</taxon>
        <taxon>Viridiplantae</taxon>
        <taxon>Streptophyta</taxon>
        <taxon>Embryophyta</taxon>
        <taxon>Tracheophyta</taxon>
        <taxon>Spermatophyta</taxon>
        <taxon>Magnoliopsida</taxon>
        <taxon>eudicotyledons</taxon>
        <taxon>Gunneridae</taxon>
        <taxon>Pentapetalae</taxon>
        <taxon>Dilleniales</taxon>
        <taxon>Dilleniaceae</taxon>
        <taxon>Dillenia</taxon>
    </lineage>
</organism>
<evidence type="ECO:0000313" key="3">
    <source>
        <dbReference type="Proteomes" id="UP001370490"/>
    </source>
</evidence>
<gene>
    <name evidence="2" type="ORF">RJ641_032479</name>
</gene>
<sequence length="263" mass="28887">MKIQFLIEVEQGNDQILPFRPKVIVCENVEEQPVASARIINPSSKGSCAGGGNDSDETKDQVRSSIEIRASSLGVTNLEQKVKQDVDQNGETSIEFIGNAEGFRESNYSAIKDSKLDALDTDHSCSDHLDRSSVVNSVPTCSSSRGCSLLERGGPQNEESMKCPYQLLLLKEEEPVEGCNTSRLTKPESEISSNTKTLGLQKPKRRLLPASSILLKDFSALDLDDESEKPKGRRGEKNLAADERKRTQGSLSLLRLLKSNLHV</sequence>
<dbReference type="AlphaFoldDB" id="A0AAN8ZIA9"/>
<protein>
    <submittedName>
        <fullName evidence="2">Uncharacterized protein</fullName>
    </submittedName>
</protein>
<name>A0AAN8ZIA9_9MAGN</name>
<accession>A0AAN8ZIA9</accession>
<feature type="compositionally biased region" description="Polar residues" evidence="1">
    <location>
        <begin position="179"/>
        <end position="198"/>
    </location>
</feature>
<evidence type="ECO:0000313" key="2">
    <source>
        <dbReference type="EMBL" id="KAK6938971.1"/>
    </source>
</evidence>
<reference evidence="2 3" key="1">
    <citation type="submission" date="2023-12" db="EMBL/GenBank/DDBJ databases">
        <title>A high-quality genome assembly for Dillenia turbinata (Dilleniales).</title>
        <authorList>
            <person name="Chanderbali A."/>
        </authorList>
    </citation>
    <scope>NUCLEOTIDE SEQUENCE [LARGE SCALE GENOMIC DNA]</scope>
    <source>
        <strain evidence="2">LSX21</strain>
        <tissue evidence="2">Leaf</tissue>
    </source>
</reference>
<feature type="region of interest" description="Disordered" evidence="1">
    <location>
        <begin position="178"/>
        <end position="203"/>
    </location>
</feature>
<feature type="compositionally biased region" description="Basic and acidic residues" evidence="1">
    <location>
        <begin position="228"/>
        <end position="245"/>
    </location>
</feature>
<evidence type="ECO:0000256" key="1">
    <source>
        <dbReference type="SAM" id="MobiDB-lite"/>
    </source>
</evidence>
<dbReference type="EMBL" id="JBAMMX010000006">
    <property type="protein sequence ID" value="KAK6938971.1"/>
    <property type="molecule type" value="Genomic_DNA"/>
</dbReference>
<comment type="caution">
    <text evidence="2">The sequence shown here is derived from an EMBL/GenBank/DDBJ whole genome shotgun (WGS) entry which is preliminary data.</text>
</comment>
<feature type="region of interest" description="Disordered" evidence="1">
    <location>
        <begin position="224"/>
        <end position="245"/>
    </location>
</feature>